<dbReference type="EMBL" id="KN840662">
    <property type="protein sequence ID" value="KIP02636.1"/>
    <property type="molecule type" value="Genomic_DNA"/>
</dbReference>
<dbReference type="AlphaFoldDB" id="A0A0C3RRE1"/>
<feature type="compositionally biased region" description="Polar residues" evidence="1">
    <location>
        <begin position="142"/>
        <end position="155"/>
    </location>
</feature>
<sequence length="180" mass="19300">MFRKAAPPSTGPTTNQRRFLCTNNAGDEAQSGRCKRTSPLGSKPRTAQGHSFGARATLRDSCRCGSLLTCGSLQVVPLLPTPPANTARAACILQRPRCWPSEWMQECSVHSGGSLGVATGSLSRLNPKTSHRRTHVRKPTCRPSSVTTSPNSANGTRGEPCLEKLLQIPAMPDHRSQPTS</sequence>
<gene>
    <name evidence="2" type="ORF">PHLGIDRAFT_285573</name>
</gene>
<name>A0A0C3RRE1_PHLG1</name>
<dbReference type="Proteomes" id="UP000053257">
    <property type="component" value="Unassembled WGS sequence"/>
</dbReference>
<evidence type="ECO:0000313" key="2">
    <source>
        <dbReference type="EMBL" id="KIP02636.1"/>
    </source>
</evidence>
<feature type="region of interest" description="Disordered" evidence="1">
    <location>
        <begin position="26"/>
        <end position="52"/>
    </location>
</feature>
<protein>
    <submittedName>
        <fullName evidence="2">Uncharacterized protein</fullName>
    </submittedName>
</protein>
<feature type="region of interest" description="Disordered" evidence="1">
    <location>
        <begin position="120"/>
        <end position="161"/>
    </location>
</feature>
<organism evidence="2 3">
    <name type="scientific">Phlebiopsis gigantea (strain 11061_1 CR5-6)</name>
    <name type="common">White-rot fungus</name>
    <name type="synonym">Peniophora gigantea</name>
    <dbReference type="NCBI Taxonomy" id="745531"/>
    <lineage>
        <taxon>Eukaryota</taxon>
        <taxon>Fungi</taxon>
        <taxon>Dikarya</taxon>
        <taxon>Basidiomycota</taxon>
        <taxon>Agaricomycotina</taxon>
        <taxon>Agaricomycetes</taxon>
        <taxon>Polyporales</taxon>
        <taxon>Phanerochaetaceae</taxon>
        <taxon>Phlebiopsis</taxon>
    </lineage>
</organism>
<proteinExistence type="predicted"/>
<accession>A0A0C3RRE1</accession>
<dbReference type="HOGENOM" id="CLU_1496769_0_0_1"/>
<evidence type="ECO:0000256" key="1">
    <source>
        <dbReference type="SAM" id="MobiDB-lite"/>
    </source>
</evidence>
<reference evidence="2 3" key="1">
    <citation type="journal article" date="2014" name="PLoS Genet.">
        <title>Analysis of the Phlebiopsis gigantea genome, transcriptome and secretome provides insight into its pioneer colonization strategies of wood.</title>
        <authorList>
            <person name="Hori C."/>
            <person name="Ishida T."/>
            <person name="Igarashi K."/>
            <person name="Samejima M."/>
            <person name="Suzuki H."/>
            <person name="Master E."/>
            <person name="Ferreira P."/>
            <person name="Ruiz-Duenas F.J."/>
            <person name="Held B."/>
            <person name="Canessa P."/>
            <person name="Larrondo L.F."/>
            <person name="Schmoll M."/>
            <person name="Druzhinina I.S."/>
            <person name="Kubicek C.P."/>
            <person name="Gaskell J.A."/>
            <person name="Kersten P."/>
            <person name="St John F."/>
            <person name="Glasner J."/>
            <person name="Sabat G."/>
            <person name="Splinter BonDurant S."/>
            <person name="Syed K."/>
            <person name="Yadav J."/>
            <person name="Mgbeahuruike A.C."/>
            <person name="Kovalchuk A."/>
            <person name="Asiegbu F.O."/>
            <person name="Lackner G."/>
            <person name="Hoffmeister D."/>
            <person name="Rencoret J."/>
            <person name="Gutierrez A."/>
            <person name="Sun H."/>
            <person name="Lindquist E."/>
            <person name="Barry K."/>
            <person name="Riley R."/>
            <person name="Grigoriev I.V."/>
            <person name="Henrissat B."/>
            <person name="Kues U."/>
            <person name="Berka R.M."/>
            <person name="Martinez A.T."/>
            <person name="Covert S.F."/>
            <person name="Blanchette R.A."/>
            <person name="Cullen D."/>
        </authorList>
    </citation>
    <scope>NUCLEOTIDE SEQUENCE [LARGE SCALE GENOMIC DNA]</scope>
    <source>
        <strain evidence="2 3">11061_1 CR5-6</strain>
    </source>
</reference>
<evidence type="ECO:0000313" key="3">
    <source>
        <dbReference type="Proteomes" id="UP000053257"/>
    </source>
</evidence>
<keyword evidence="3" id="KW-1185">Reference proteome</keyword>
<feature type="compositionally biased region" description="Basic residues" evidence="1">
    <location>
        <begin position="129"/>
        <end position="140"/>
    </location>
</feature>